<dbReference type="PANTHER" id="PTHR43065:SF10">
    <property type="entry name" value="PEROXIDE STRESS-ACTIVATED HISTIDINE KINASE MAK3"/>
    <property type="match status" value="1"/>
</dbReference>
<evidence type="ECO:0000256" key="1">
    <source>
        <dbReference type="ARBA" id="ARBA00000085"/>
    </source>
</evidence>
<feature type="transmembrane region" description="Helical" evidence="10">
    <location>
        <begin position="176"/>
        <end position="197"/>
    </location>
</feature>
<dbReference type="PROSITE" id="PS50109">
    <property type="entry name" value="HIS_KIN"/>
    <property type="match status" value="1"/>
</dbReference>
<evidence type="ECO:0000256" key="9">
    <source>
        <dbReference type="SAM" id="Coils"/>
    </source>
</evidence>
<evidence type="ECO:0000256" key="8">
    <source>
        <dbReference type="ARBA" id="ARBA00023012"/>
    </source>
</evidence>
<reference evidence="12 13" key="1">
    <citation type="journal article" date="2016" name="Nat. Commun.">
        <title>Thousands of microbial genomes shed light on interconnected biogeochemical processes in an aquifer system.</title>
        <authorList>
            <person name="Anantharaman K."/>
            <person name="Brown C.T."/>
            <person name="Hug L.A."/>
            <person name="Sharon I."/>
            <person name="Castelle C.J."/>
            <person name="Probst A.J."/>
            <person name="Thomas B.C."/>
            <person name="Singh A."/>
            <person name="Wilkins M.J."/>
            <person name="Karaoz U."/>
            <person name="Brodie E.L."/>
            <person name="Williams K.H."/>
            <person name="Hubbard S.S."/>
            <person name="Banfield J.F."/>
        </authorList>
    </citation>
    <scope>NUCLEOTIDE SEQUENCE [LARGE SCALE GENOMIC DNA]</scope>
</reference>
<keyword evidence="7" id="KW-0067">ATP-binding</keyword>
<keyword evidence="6" id="KW-0418">Kinase</keyword>
<dbReference type="CDD" id="cd00082">
    <property type="entry name" value="HisKA"/>
    <property type="match status" value="1"/>
</dbReference>
<dbReference type="PANTHER" id="PTHR43065">
    <property type="entry name" value="SENSOR HISTIDINE KINASE"/>
    <property type="match status" value="1"/>
</dbReference>
<dbReference type="EC" id="2.7.13.3" evidence="2"/>
<keyword evidence="4" id="KW-0808">Transferase</keyword>
<feature type="coiled-coil region" evidence="9">
    <location>
        <begin position="409"/>
        <end position="436"/>
    </location>
</feature>
<dbReference type="STRING" id="1802301.A2664_00155"/>
<dbReference type="PRINTS" id="PR00344">
    <property type="entry name" value="BCTRLSENSOR"/>
</dbReference>
<sequence>MILSALPSYSIPLFIVGIAEIIIGLAVFLSRKEFLQGLFLLFSLFVGLWCVFLGVISLGISPDIMDISFRIVALSGAFIPISILLFTEYFPDNKPSLNTLFAFRFLLPLLFVIAALSPTNLLLLISEITETKLGVELGPLALPYVLSFILPFSWVYFKLFFSFVHSKGMRKTQIAYFLLGLILTSAIGIFCNVLLVYFGTTNYIYVGGLGTIFLIGFAAFSITKYDFLDIRVLITRTAAYGFVGALIIASFVGLNALTMPMAAAMATNAALAIAWAWAAHRLRAFIQTPLEEKWITGWYNSDKLINSIARKLVPVFESGEAFKMIAEEIKNTIKIKSYEIITDKRNIEAGDIKQTKAGLVVPLVSSEGIEGAIVLGQKVSEDPYSEQDIMIFKTITVQALAILDRIRPYEKVKREFEASQQKLFEAEKQLERAQRLSSLGRIISEVAHEIRNPLAVIYSKADRLKANAGNPGYLAEAADLIVDRCEQIEKVVGTMSALDRPPKHEPQALDITDPIESALRFMPHQSNVSIVRLFAPTPPIAGDRHELERVFINLFTNAFDAMAEKGGELRLKSRMEGTYVRIEVEDTGPGISKEDLPKIFEPFFTTKFGKVDDRMGFGLSIVHDIIVEKHKGTISAQSEPGKGAKFIITLPAKIS</sequence>
<dbReference type="InterPro" id="IPR036890">
    <property type="entry name" value="HATPase_C_sf"/>
</dbReference>
<evidence type="ECO:0000256" key="2">
    <source>
        <dbReference type="ARBA" id="ARBA00012438"/>
    </source>
</evidence>
<accession>A0A1G2M466</accession>
<feature type="transmembrane region" description="Helical" evidence="10">
    <location>
        <begin position="203"/>
        <end position="221"/>
    </location>
</feature>
<dbReference type="Gene3D" id="3.30.565.10">
    <property type="entry name" value="Histidine kinase-like ATPase, C-terminal domain"/>
    <property type="match status" value="1"/>
</dbReference>
<dbReference type="EMBL" id="MHRF01000002">
    <property type="protein sequence ID" value="OHA18695.1"/>
    <property type="molecule type" value="Genomic_DNA"/>
</dbReference>
<dbReference type="AlphaFoldDB" id="A0A1G2M466"/>
<protein>
    <recommendedName>
        <fullName evidence="2">histidine kinase</fullName>
        <ecNumber evidence="2">2.7.13.3</ecNumber>
    </recommendedName>
</protein>
<dbReference type="InterPro" id="IPR036097">
    <property type="entry name" value="HisK_dim/P_sf"/>
</dbReference>
<dbReference type="GO" id="GO:0000155">
    <property type="term" value="F:phosphorelay sensor kinase activity"/>
    <property type="evidence" value="ECO:0007669"/>
    <property type="project" value="InterPro"/>
</dbReference>
<dbReference type="InterPro" id="IPR029016">
    <property type="entry name" value="GAF-like_dom_sf"/>
</dbReference>
<dbReference type="SUPFAM" id="SSF55781">
    <property type="entry name" value="GAF domain-like"/>
    <property type="match status" value="1"/>
</dbReference>
<keyword evidence="3" id="KW-0597">Phosphoprotein</keyword>
<dbReference type="Proteomes" id="UP000178873">
    <property type="component" value="Unassembled WGS sequence"/>
</dbReference>
<feature type="transmembrane region" description="Helical" evidence="10">
    <location>
        <begin position="145"/>
        <end position="164"/>
    </location>
</feature>
<feature type="transmembrane region" description="Helical" evidence="10">
    <location>
        <begin position="38"/>
        <end position="61"/>
    </location>
</feature>
<dbReference type="SMART" id="SM00387">
    <property type="entry name" value="HATPase_c"/>
    <property type="match status" value="1"/>
</dbReference>
<name>A0A1G2M466_9BACT</name>
<evidence type="ECO:0000256" key="10">
    <source>
        <dbReference type="SAM" id="Phobius"/>
    </source>
</evidence>
<evidence type="ECO:0000313" key="13">
    <source>
        <dbReference type="Proteomes" id="UP000178873"/>
    </source>
</evidence>
<evidence type="ECO:0000256" key="6">
    <source>
        <dbReference type="ARBA" id="ARBA00022777"/>
    </source>
</evidence>
<evidence type="ECO:0000259" key="11">
    <source>
        <dbReference type="PROSITE" id="PS50109"/>
    </source>
</evidence>
<organism evidence="12 13">
    <name type="scientific">Candidatus Taylorbacteria bacterium RIFCSPHIGHO2_01_FULL_46_22b</name>
    <dbReference type="NCBI Taxonomy" id="1802301"/>
    <lineage>
        <taxon>Bacteria</taxon>
        <taxon>Candidatus Tayloriibacteriota</taxon>
    </lineage>
</organism>
<feature type="domain" description="Histidine kinase" evidence="11">
    <location>
        <begin position="445"/>
        <end position="654"/>
    </location>
</feature>
<evidence type="ECO:0000256" key="5">
    <source>
        <dbReference type="ARBA" id="ARBA00022741"/>
    </source>
</evidence>
<comment type="catalytic activity">
    <reaction evidence="1">
        <text>ATP + protein L-histidine = ADP + protein N-phospho-L-histidine.</text>
        <dbReference type="EC" id="2.7.13.3"/>
    </reaction>
</comment>
<dbReference type="Gene3D" id="1.10.287.130">
    <property type="match status" value="1"/>
</dbReference>
<feature type="transmembrane region" description="Helical" evidence="10">
    <location>
        <begin position="6"/>
        <end position="29"/>
    </location>
</feature>
<dbReference type="SMART" id="SM00388">
    <property type="entry name" value="HisKA"/>
    <property type="match status" value="1"/>
</dbReference>
<feature type="transmembrane region" description="Helical" evidence="10">
    <location>
        <begin position="233"/>
        <end position="253"/>
    </location>
</feature>
<dbReference type="Pfam" id="PF00512">
    <property type="entry name" value="HisKA"/>
    <property type="match status" value="1"/>
</dbReference>
<comment type="caution">
    <text evidence="12">The sequence shown here is derived from an EMBL/GenBank/DDBJ whole genome shotgun (WGS) entry which is preliminary data.</text>
</comment>
<keyword evidence="10" id="KW-0812">Transmembrane</keyword>
<dbReference type="InterPro" id="IPR003594">
    <property type="entry name" value="HATPase_dom"/>
</dbReference>
<keyword evidence="10" id="KW-1133">Transmembrane helix</keyword>
<dbReference type="SUPFAM" id="SSF55874">
    <property type="entry name" value="ATPase domain of HSP90 chaperone/DNA topoisomerase II/histidine kinase"/>
    <property type="match status" value="1"/>
</dbReference>
<dbReference type="InterPro" id="IPR003661">
    <property type="entry name" value="HisK_dim/P_dom"/>
</dbReference>
<feature type="transmembrane region" description="Helical" evidence="10">
    <location>
        <begin position="67"/>
        <end position="90"/>
    </location>
</feature>
<dbReference type="Pfam" id="PF02518">
    <property type="entry name" value="HATPase_c"/>
    <property type="match status" value="1"/>
</dbReference>
<proteinExistence type="predicted"/>
<dbReference type="GO" id="GO:0005524">
    <property type="term" value="F:ATP binding"/>
    <property type="evidence" value="ECO:0007669"/>
    <property type="project" value="UniProtKB-KW"/>
</dbReference>
<evidence type="ECO:0000256" key="3">
    <source>
        <dbReference type="ARBA" id="ARBA00022553"/>
    </source>
</evidence>
<dbReference type="SUPFAM" id="SSF47384">
    <property type="entry name" value="Homodimeric domain of signal transducing histidine kinase"/>
    <property type="match status" value="1"/>
</dbReference>
<keyword evidence="10" id="KW-0472">Membrane</keyword>
<keyword evidence="5" id="KW-0547">Nucleotide-binding</keyword>
<evidence type="ECO:0000256" key="4">
    <source>
        <dbReference type="ARBA" id="ARBA00022679"/>
    </source>
</evidence>
<evidence type="ECO:0000256" key="7">
    <source>
        <dbReference type="ARBA" id="ARBA00022840"/>
    </source>
</evidence>
<dbReference type="InterPro" id="IPR005467">
    <property type="entry name" value="His_kinase_dom"/>
</dbReference>
<dbReference type="InterPro" id="IPR004358">
    <property type="entry name" value="Sig_transdc_His_kin-like_C"/>
</dbReference>
<feature type="transmembrane region" description="Helical" evidence="10">
    <location>
        <begin position="259"/>
        <end position="278"/>
    </location>
</feature>
<gene>
    <name evidence="12" type="ORF">A2664_00155</name>
</gene>
<keyword evidence="8" id="KW-0902">Two-component regulatory system</keyword>
<keyword evidence="9" id="KW-0175">Coiled coil</keyword>
<evidence type="ECO:0000313" key="12">
    <source>
        <dbReference type="EMBL" id="OHA18695.1"/>
    </source>
</evidence>
<feature type="transmembrane region" description="Helical" evidence="10">
    <location>
        <begin position="102"/>
        <end position="125"/>
    </location>
</feature>
<dbReference type="Gene3D" id="3.30.450.40">
    <property type="match status" value="1"/>
</dbReference>